<name>A0A1Y3BJ74_EURMA</name>
<reference evidence="3 4" key="1">
    <citation type="submission" date="2017-03" db="EMBL/GenBank/DDBJ databases">
        <title>Genome Survey of Euroglyphus maynei.</title>
        <authorList>
            <person name="Arlian L.G."/>
            <person name="Morgan M.S."/>
            <person name="Rider S.D."/>
        </authorList>
    </citation>
    <scope>NUCLEOTIDE SEQUENCE [LARGE SCALE GENOMIC DNA]</scope>
    <source>
        <strain evidence="3">Arlian Lab</strain>
        <tissue evidence="3">Whole body</tissue>
    </source>
</reference>
<feature type="domain" description="AMP-dependent synthetase/ligase" evidence="2">
    <location>
        <begin position="52"/>
        <end position="294"/>
    </location>
</feature>
<protein>
    <recommendedName>
        <fullName evidence="1">acetate--CoA ligase</fullName>
        <ecNumber evidence="1">6.2.1.1</ecNumber>
    </recommendedName>
</protein>
<feature type="non-terminal residue" evidence="3">
    <location>
        <position position="294"/>
    </location>
</feature>
<dbReference type="Gene3D" id="3.40.50.12780">
    <property type="entry name" value="N-terminal domain of ligase-like"/>
    <property type="match status" value="1"/>
</dbReference>
<dbReference type="GO" id="GO:0006085">
    <property type="term" value="P:acetyl-CoA biosynthetic process"/>
    <property type="evidence" value="ECO:0007669"/>
    <property type="project" value="TreeGrafter"/>
</dbReference>
<keyword evidence="4" id="KW-1185">Reference proteome</keyword>
<dbReference type="PANTHER" id="PTHR24095:SF244">
    <property type="entry name" value="ACETYL-COENZYME A SYNTHETASE"/>
    <property type="match status" value="1"/>
</dbReference>
<dbReference type="OrthoDB" id="1706066at2759"/>
<evidence type="ECO:0000256" key="1">
    <source>
        <dbReference type="ARBA" id="ARBA00013275"/>
    </source>
</evidence>
<organism evidence="3 4">
    <name type="scientific">Euroglyphus maynei</name>
    <name type="common">Mayne's house dust mite</name>
    <dbReference type="NCBI Taxonomy" id="6958"/>
    <lineage>
        <taxon>Eukaryota</taxon>
        <taxon>Metazoa</taxon>
        <taxon>Ecdysozoa</taxon>
        <taxon>Arthropoda</taxon>
        <taxon>Chelicerata</taxon>
        <taxon>Arachnida</taxon>
        <taxon>Acari</taxon>
        <taxon>Acariformes</taxon>
        <taxon>Sarcoptiformes</taxon>
        <taxon>Astigmata</taxon>
        <taxon>Psoroptidia</taxon>
        <taxon>Analgoidea</taxon>
        <taxon>Pyroglyphidae</taxon>
        <taxon>Pyroglyphinae</taxon>
        <taxon>Euroglyphus</taxon>
    </lineage>
</organism>
<evidence type="ECO:0000313" key="3">
    <source>
        <dbReference type="EMBL" id="OTF80064.1"/>
    </source>
</evidence>
<dbReference type="InterPro" id="IPR020845">
    <property type="entry name" value="AMP-binding_CS"/>
</dbReference>
<dbReference type="SUPFAM" id="SSF56801">
    <property type="entry name" value="Acetyl-CoA synthetase-like"/>
    <property type="match status" value="1"/>
</dbReference>
<dbReference type="EMBL" id="MUJZ01020050">
    <property type="protein sequence ID" value="OTF80064.1"/>
    <property type="molecule type" value="Genomic_DNA"/>
</dbReference>
<evidence type="ECO:0000313" key="4">
    <source>
        <dbReference type="Proteomes" id="UP000194236"/>
    </source>
</evidence>
<sequence>MLITADASFRGDKFLNFRPIIDSAIQNCLAKKLDIQTIIMVNRFETTMNRNKQRYIEIIQKHQSPHNRLIISWDKIMNDKAISDQCEPEWVDAEHPLFILYTSGSTGKPKGILHTVAGYMLSSATAFKYAFNYHDGDVFFCTADIGWITGHTASVYGALANGATIIIFEGIPTYPRVDRFWMILNEYKVNIFYTSPTAIRSLMKFGERYVKSYSMRDLRLIALVGETVNRHTWFWTYRYVGQERCPIVDTYFQTETGAPMIFPIPYVVDMKPGSAGLPWFGVVPIILDENGKEV</sequence>
<dbReference type="PROSITE" id="PS00455">
    <property type="entry name" value="AMP_BINDING"/>
    <property type="match status" value="1"/>
</dbReference>
<gene>
    <name evidence="3" type="ORF">BLA29_007994</name>
</gene>
<comment type="caution">
    <text evidence="3">The sequence shown here is derived from an EMBL/GenBank/DDBJ whole genome shotgun (WGS) entry which is preliminary data.</text>
</comment>
<dbReference type="EC" id="6.2.1.1" evidence="1"/>
<dbReference type="PANTHER" id="PTHR24095">
    <property type="entry name" value="ACETYL-COENZYME A SYNTHETASE"/>
    <property type="match status" value="1"/>
</dbReference>
<evidence type="ECO:0000259" key="2">
    <source>
        <dbReference type="Pfam" id="PF00501"/>
    </source>
</evidence>
<dbReference type="Pfam" id="PF00501">
    <property type="entry name" value="AMP-binding"/>
    <property type="match status" value="1"/>
</dbReference>
<dbReference type="InterPro" id="IPR042099">
    <property type="entry name" value="ANL_N_sf"/>
</dbReference>
<proteinExistence type="predicted"/>
<dbReference type="InterPro" id="IPR000873">
    <property type="entry name" value="AMP-dep_synth/lig_dom"/>
</dbReference>
<dbReference type="GO" id="GO:0003987">
    <property type="term" value="F:acetate-CoA ligase activity"/>
    <property type="evidence" value="ECO:0007669"/>
    <property type="project" value="UniProtKB-EC"/>
</dbReference>
<dbReference type="Proteomes" id="UP000194236">
    <property type="component" value="Unassembled WGS sequence"/>
</dbReference>
<accession>A0A1Y3BJ74</accession>
<dbReference type="AlphaFoldDB" id="A0A1Y3BJ74"/>